<dbReference type="Proteomes" id="UP001501288">
    <property type="component" value="Unassembled WGS sequence"/>
</dbReference>
<organism evidence="2 3">
    <name type="scientific">Dermacoccus barathri</name>
    <dbReference type="NCBI Taxonomy" id="322601"/>
    <lineage>
        <taxon>Bacteria</taxon>
        <taxon>Bacillati</taxon>
        <taxon>Actinomycetota</taxon>
        <taxon>Actinomycetes</taxon>
        <taxon>Micrococcales</taxon>
        <taxon>Dermacoccaceae</taxon>
        <taxon>Dermacoccus</taxon>
    </lineage>
</organism>
<feature type="signal peptide" evidence="1">
    <location>
        <begin position="1"/>
        <end position="30"/>
    </location>
</feature>
<proteinExistence type="predicted"/>
<keyword evidence="3" id="KW-1185">Reference proteome</keyword>
<sequence length="205" mass="20759">MKDVSRRTVARGAAWAVPSVAIAGSAPALAASPTTPSCPTCLVPGNAGGFTAQAVVANNRGALIGNLTANIDARGCDLTLFKPAYTIIGLGASLTMSDGRTYSSPLGVTAGAGTLGRVSALNSTFTFGGVRFPDGTYSLLGAPVTPKQLCVSFRAIFIGLPRLIKISCEYSLCYNVELGVSTGIVGVLTHAGTINYTGTLDAARG</sequence>
<name>A0ABN2B7R4_9MICO</name>
<protein>
    <recommendedName>
        <fullName evidence="4">DUF4360 domain-containing protein</fullName>
    </recommendedName>
</protein>
<dbReference type="InterPro" id="IPR006311">
    <property type="entry name" value="TAT_signal"/>
</dbReference>
<evidence type="ECO:0000256" key="1">
    <source>
        <dbReference type="SAM" id="SignalP"/>
    </source>
</evidence>
<accession>A0ABN2B7R4</accession>
<feature type="chain" id="PRO_5046415126" description="DUF4360 domain-containing protein" evidence="1">
    <location>
        <begin position="31"/>
        <end position="205"/>
    </location>
</feature>
<evidence type="ECO:0000313" key="2">
    <source>
        <dbReference type="EMBL" id="GAA1535634.1"/>
    </source>
</evidence>
<evidence type="ECO:0000313" key="3">
    <source>
        <dbReference type="Proteomes" id="UP001501288"/>
    </source>
</evidence>
<comment type="caution">
    <text evidence="2">The sequence shown here is derived from an EMBL/GenBank/DDBJ whole genome shotgun (WGS) entry which is preliminary data.</text>
</comment>
<dbReference type="EMBL" id="BAAANV010000018">
    <property type="protein sequence ID" value="GAA1535634.1"/>
    <property type="molecule type" value="Genomic_DNA"/>
</dbReference>
<dbReference type="PROSITE" id="PS51318">
    <property type="entry name" value="TAT"/>
    <property type="match status" value="1"/>
</dbReference>
<gene>
    <name evidence="2" type="ORF">GCM10009762_07170</name>
</gene>
<reference evidence="2 3" key="1">
    <citation type="journal article" date="2019" name="Int. J. Syst. Evol. Microbiol.">
        <title>The Global Catalogue of Microorganisms (GCM) 10K type strain sequencing project: providing services to taxonomists for standard genome sequencing and annotation.</title>
        <authorList>
            <consortium name="The Broad Institute Genomics Platform"/>
            <consortium name="The Broad Institute Genome Sequencing Center for Infectious Disease"/>
            <person name="Wu L."/>
            <person name="Ma J."/>
        </authorList>
    </citation>
    <scope>NUCLEOTIDE SEQUENCE [LARGE SCALE GENOMIC DNA]</scope>
    <source>
        <strain evidence="2 3">JCM 14588</strain>
    </source>
</reference>
<keyword evidence="1" id="KW-0732">Signal</keyword>
<evidence type="ECO:0008006" key="4">
    <source>
        <dbReference type="Google" id="ProtNLM"/>
    </source>
</evidence>